<accession>A0A0G0NFQ9</accession>
<comment type="caution">
    <text evidence="8">The sequence shown here is derived from an EMBL/GenBank/DDBJ whole genome shotgun (WGS) entry which is preliminary data.</text>
</comment>
<sequence length="405" mass="45187">MGYFKDAVTGVSWVGVLRLTTRGIALGKYFILGRILDPVQFGIFGIASLVLAFLEIITETGINVFLIQQGEDIKNYLNTAWVVSIGRGFVIGIVVLILGPLISNFFKSPEVLPLLNLIALLAVARGFINPAVIKFQKDLRFDKDFVFRFFIYFIDALVAVIVAYYTKSTLSFIWGMIAGVIVEIILSFVFIKPKPELKFESVKAKKVISRGKWLTAAGLFNYLFHQGDDIIIGRALGTLSLGYYQMAYKLSTFPITEIADVFGKVTFPVYVKIAKDKKRLKKAFIKTTLVISILTIPFGIILFLFSREIILIILGEKWLSIIPLIKLLTLFGIIRTISGSCSALFLAIKKQEYVTIFTLFSIGGLLISIFPLMNKFGLYGAAVAPLVGSLIALPVAMYYLFRVFR</sequence>
<organism evidence="8 9">
    <name type="scientific">Candidatus Woesebacteria bacterium GW2011_GWB1_38_5b</name>
    <dbReference type="NCBI Taxonomy" id="1618569"/>
    <lineage>
        <taxon>Bacteria</taxon>
        <taxon>Candidatus Woeseibacteriota</taxon>
    </lineage>
</organism>
<feature type="transmembrane region" description="Helical" evidence="7">
    <location>
        <begin position="172"/>
        <end position="191"/>
    </location>
</feature>
<comment type="similarity">
    <text evidence="2">Belongs to the polysaccharide synthase family.</text>
</comment>
<gene>
    <name evidence="8" type="ORF">US96_C0001G0027</name>
</gene>
<feature type="transmembrane region" description="Helical" evidence="7">
    <location>
        <begin position="145"/>
        <end position="166"/>
    </location>
</feature>
<dbReference type="GO" id="GO:0005886">
    <property type="term" value="C:plasma membrane"/>
    <property type="evidence" value="ECO:0007669"/>
    <property type="project" value="UniProtKB-SubCell"/>
</dbReference>
<dbReference type="InterPro" id="IPR050833">
    <property type="entry name" value="Poly_Biosynth_Transport"/>
</dbReference>
<dbReference type="PANTHER" id="PTHR30250:SF10">
    <property type="entry name" value="LIPOPOLYSACCHARIDE BIOSYNTHESIS PROTEIN WZXC"/>
    <property type="match status" value="1"/>
</dbReference>
<evidence type="ECO:0000256" key="5">
    <source>
        <dbReference type="ARBA" id="ARBA00022989"/>
    </source>
</evidence>
<dbReference type="EMBL" id="LBUZ01000001">
    <property type="protein sequence ID" value="KKQ75951.1"/>
    <property type="molecule type" value="Genomic_DNA"/>
</dbReference>
<dbReference type="Proteomes" id="UP000034181">
    <property type="component" value="Unassembled WGS sequence"/>
</dbReference>
<dbReference type="AlphaFoldDB" id="A0A0G0NFQ9"/>
<keyword evidence="4 7" id="KW-0812">Transmembrane</keyword>
<feature type="transmembrane region" description="Helical" evidence="7">
    <location>
        <begin position="41"/>
        <end position="67"/>
    </location>
</feature>
<keyword evidence="5 7" id="KW-1133">Transmembrane helix</keyword>
<keyword evidence="6 7" id="KW-0472">Membrane</keyword>
<feature type="transmembrane region" description="Helical" evidence="7">
    <location>
        <begin position="353"/>
        <end position="373"/>
    </location>
</feature>
<evidence type="ECO:0000313" key="8">
    <source>
        <dbReference type="EMBL" id="KKQ75951.1"/>
    </source>
</evidence>
<comment type="subcellular location">
    <subcellularLocation>
        <location evidence="1">Cell membrane</location>
        <topology evidence="1">Multi-pass membrane protein</topology>
    </subcellularLocation>
</comment>
<evidence type="ECO:0000256" key="4">
    <source>
        <dbReference type="ARBA" id="ARBA00022692"/>
    </source>
</evidence>
<evidence type="ECO:0000313" key="9">
    <source>
        <dbReference type="Proteomes" id="UP000034181"/>
    </source>
</evidence>
<keyword evidence="3" id="KW-1003">Cell membrane</keyword>
<name>A0A0G0NFQ9_9BACT</name>
<evidence type="ECO:0000256" key="7">
    <source>
        <dbReference type="SAM" id="Phobius"/>
    </source>
</evidence>
<evidence type="ECO:0000256" key="2">
    <source>
        <dbReference type="ARBA" id="ARBA00007430"/>
    </source>
</evidence>
<dbReference type="CDD" id="cd13127">
    <property type="entry name" value="MATE_tuaB_like"/>
    <property type="match status" value="1"/>
</dbReference>
<dbReference type="Pfam" id="PF13440">
    <property type="entry name" value="Polysacc_synt_3"/>
    <property type="match status" value="1"/>
</dbReference>
<evidence type="ECO:0000256" key="1">
    <source>
        <dbReference type="ARBA" id="ARBA00004651"/>
    </source>
</evidence>
<evidence type="ECO:0000256" key="3">
    <source>
        <dbReference type="ARBA" id="ARBA00022475"/>
    </source>
</evidence>
<feature type="transmembrane region" description="Helical" evidence="7">
    <location>
        <begin position="379"/>
        <end position="401"/>
    </location>
</feature>
<feature type="transmembrane region" description="Helical" evidence="7">
    <location>
        <begin position="79"/>
        <end position="102"/>
    </location>
</feature>
<protein>
    <submittedName>
        <fullName evidence="8">Membrane protein involved in the export of O-antigen and teichoic acid</fullName>
    </submittedName>
</protein>
<proteinExistence type="inferred from homology"/>
<reference evidence="8 9" key="1">
    <citation type="journal article" date="2015" name="Nature">
        <title>rRNA introns, odd ribosomes, and small enigmatic genomes across a large radiation of phyla.</title>
        <authorList>
            <person name="Brown C.T."/>
            <person name="Hug L.A."/>
            <person name="Thomas B.C."/>
            <person name="Sharon I."/>
            <person name="Castelle C.J."/>
            <person name="Singh A."/>
            <person name="Wilkins M.J."/>
            <person name="Williams K.H."/>
            <person name="Banfield J.F."/>
        </authorList>
    </citation>
    <scope>NUCLEOTIDE SEQUENCE [LARGE SCALE GENOMIC DNA]</scope>
</reference>
<feature type="transmembrane region" description="Helical" evidence="7">
    <location>
        <begin position="283"/>
        <end position="305"/>
    </location>
</feature>
<evidence type="ECO:0000256" key="6">
    <source>
        <dbReference type="ARBA" id="ARBA00023136"/>
    </source>
</evidence>
<dbReference type="PANTHER" id="PTHR30250">
    <property type="entry name" value="PST FAMILY PREDICTED COLANIC ACID TRANSPORTER"/>
    <property type="match status" value="1"/>
</dbReference>
<feature type="transmembrane region" description="Helical" evidence="7">
    <location>
        <begin position="114"/>
        <end position="133"/>
    </location>
</feature>